<accession>A0A2S7ISR0</accession>
<dbReference type="InterPro" id="IPR050238">
    <property type="entry name" value="DNA_Rep/Repair_Clamp_Loader"/>
</dbReference>
<dbReference type="PANTHER" id="PTHR11669:SF8">
    <property type="entry name" value="DNA POLYMERASE III SUBUNIT DELTA"/>
    <property type="match status" value="1"/>
</dbReference>
<dbReference type="Proteomes" id="UP000239590">
    <property type="component" value="Unassembled WGS sequence"/>
</dbReference>
<dbReference type="InterPro" id="IPR027417">
    <property type="entry name" value="P-loop_NTPase"/>
</dbReference>
<evidence type="ECO:0000313" key="2">
    <source>
        <dbReference type="Proteomes" id="UP000239590"/>
    </source>
</evidence>
<comment type="caution">
    <text evidence="1">The sequence shown here is derived from an EMBL/GenBank/DDBJ whole genome shotgun (WGS) entry which is preliminary data.</text>
</comment>
<dbReference type="RefSeq" id="WP_104713088.1">
    <property type="nucleotide sequence ID" value="NZ_PTRA01000001.1"/>
</dbReference>
<dbReference type="Gene3D" id="3.40.50.300">
    <property type="entry name" value="P-loop containing nucleotide triphosphate hydrolases"/>
    <property type="match status" value="1"/>
</dbReference>
<dbReference type="InterPro" id="IPR004622">
    <property type="entry name" value="DNA_pol_HolB"/>
</dbReference>
<proteinExistence type="predicted"/>
<dbReference type="NCBIfam" id="TIGR00678">
    <property type="entry name" value="holB"/>
    <property type="match status" value="1"/>
</dbReference>
<dbReference type="GO" id="GO:0003887">
    <property type="term" value="F:DNA-directed DNA polymerase activity"/>
    <property type="evidence" value="ECO:0007669"/>
    <property type="project" value="InterPro"/>
</dbReference>
<sequence>MLFREVPGLEALKETLIQSVTSQHVAHAQLFHGPSGSGNLALALAYATYLNCEDRQATDACGRCASCVKMQKLAHPDVHHIFPVAITKKIKDNESDAYMPLWREFVAAQPFGTLSDWLTFIGVEGNRQGNISAEEARNVIRKISLKAYEGEYKILMLWQPELLNVYSANALLKILEEPPAKTIFLLVCTDANRLLTTIISRTQRVGVPAFTEEEVSRYLQDKAGTEEKRARHLAYLAEGNLGYALQLAQGEGNDDQPWFAQWMRHCYRGVPAFGDLIKLADEFDTQPKEQQKSLMEYSLNLFRDLMLWQNGAQELVRLDGEELTFVQNFSKVIPPERIPLITEELNAAFFHLERNVRAKMIFMDLSLTLARLMRK</sequence>
<keyword evidence="2" id="KW-1185">Reference proteome</keyword>
<name>A0A2S7ISR0_9BACT</name>
<dbReference type="Pfam" id="PF13177">
    <property type="entry name" value="DNA_pol3_delta2"/>
    <property type="match status" value="1"/>
</dbReference>
<gene>
    <name evidence="1" type="primary">holB</name>
    <name evidence="1" type="ORF">C5O19_13695</name>
</gene>
<dbReference type="PANTHER" id="PTHR11669">
    <property type="entry name" value="REPLICATION FACTOR C / DNA POLYMERASE III GAMMA-TAU SUBUNIT"/>
    <property type="match status" value="1"/>
</dbReference>
<dbReference type="EMBL" id="PTRA01000001">
    <property type="protein sequence ID" value="PQA60620.1"/>
    <property type="molecule type" value="Genomic_DNA"/>
</dbReference>
<dbReference type="SUPFAM" id="SSF52540">
    <property type="entry name" value="P-loop containing nucleoside triphosphate hydrolases"/>
    <property type="match status" value="1"/>
</dbReference>
<dbReference type="GO" id="GO:0006261">
    <property type="term" value="P:DNA-templated DNA replication"/>
    <property type="evidence" value="ECO:0007669"/>
    <property type="project" value="TreeGrafter"/>
</dbReference>
<protein>
    <submittedName>
        <fullName evidence="1">DNA polymerase III subunit delta</fullName>
    </submittedName>
</protein>
<dbReference type="GO" id="GO:0008408">
    <property type="term" value="F:3'-5' exonuclease activity"/>
    <property type="evidence" value="ECO:0007669"/>
    <property type="project" value="InterPro"/>
</dbReference>
<dbReference type="AlphaFoldDB" id="A0A2S7ISR0"/>
<reference evidence="2" key="1">
    <citation type="submission" date="2018-02" db="EMBL/GenBank/DDBJ databases">
        <title>Genome sequencing of Solimonas sp. HR-BB.</title>
        <authorList>
            <person name="Lee Y."/>
            <person name="Jeon C.O."/>
        </authorList>
    </citation>
    <scope>NUCLEOTIDE SEQUENCE [LARGE SCALE GENOMIC DNA]</scope>
    <source>
        <strain evidence="2">HR-U</strain>
    </source>
</reference>
<dbReference type="OrthoDB" id="9811073at2"/>
<evidence type="ECO:0000313" key="1">
    <source>
        <dbReference type="EMBL" id="PQA60620.1"/>
    </source>
</evidence>
<organism evidence="1 2">
    <name type="scientific">Siphonobacter curvatus</name>
    <dbReference type="NCBI Taxonomy" id="2094562"/>
    <lineage>
        <taxon>Bacteria</taxon>
        <taxon>Pseudomonadati</taxon>
        <taxon>Bacteroidota</taxon>
        <taxon>Cytophagia</taxon>
        <taxon>Cytophagales</taxon>
        <taxon>Cytophagaceae</taxon>
        <taxon>Siphonobacter</taxon>
    </lineage>
</organism>